<feature type="region of interest" description="Disordered" evidence="1">
    <location>
        <begin position="92"/>
        <end position="147"/>
    </location>
</feature>
<dbReference type="EMBL" id="CAUOFW020008290">
    <property type="protein sequence ID" value="CAK9182284.1"/>
    <property type="molecule type" value="Genomic_DNA"/>
</dbReference>
<proteinExistence type="predicted"/>
<evidence type="ECO:0000256" key="1">
    <source>
        <dbReference type="SAM" id="MobiDB-lite"/>
    </source>
</evidence>
<comment type="caution">
    <text evidence="2">The sequence shown here is derived from an EMBL/GenBank/DDBJ whole genome shotgun (WGS) entry which is preliminary data.</text>
</comment>
<gene>
    <name evidence="2" type="ORF">ILEXP_LOCUS52422</name>
</gene>
<dbReference type="AlphaFoldDB" id="A0ABC8UN67"/>
<keyword evidence="3" id="KW-1185">Reference proteome</keyword>
<evidence type="ECO:0000313" key="3">
    <source>
        <dbReference type="Proteomes" id="UP001642360"/>
    </source>
</evidence>
<reference evidence="2 3" key="1">
    <citation type="submission" date="2024-02" db="EMBL/GenBank/DDBJ databases">
        <authorList>
            <person name="Vignale AGUSTIN F."/>
            <person name="Sosa J E."/>
            <person name="Modenutti C."/>
        </authorList>
    </citation>
    <scope>NUCLEOTIDE SEQUENCE [LARGE SCALE GENOMIC DNA]</scope>
</reference>
<accession>A0ABC8UN67</accession>
<name>A0ABC8UN67_9AQUA</name>
<evidence type="ECO:0000313" key="2">
    <source>
        <dbReference type="EMBL" id="CAK9182284.1"/>
    </source>
</evidence>
<sequence>MLGTNQQVKGVPKTPWNQVLKFRRAANTQNPNSYSIPPQEQMKLKFYQSNRLNNKDILPSAANLAESFSENPLEPIPTMVDKGKAIMFNPHSQTHMGSEVNGTRGLHHADLQNDSQEGDNLIVDISPKPSLLPQPNAPKVAPRLEIP</sequence>
<dbReference type="Proteomes" id="UP001642360">
    <property type="component" value="Unassembled WGS sequence"/>
</dbReference>
<organism evidence="2 3">
    <name type="scientific">Ilex paraguariensis</name>
    <name type="common">yerba mate</name>
    <dbReference type="NCBI Taxonomy" id="185542"/>
    <lineage>
        <taxon>Eukaryota</taxon>
        <taxon>Viridiplantae</taxon>
        <taxon>Streptophyta</taxon>
        <taxon>Embryophyta</taxon>
        <taxon>Tracheophyta</taxon>
        <taxon>Spermatophyta</taxon>
        <taxon>Magnoliopsida</taxon>
        <taxon>eudicotyledons</taxon>
        <taxon>Gunneridae</taxon>
        <taxon>Pentapetalae</taxon>
        <taxon>asterids</taxon>
        <taxon>campanulids</taxon>
        <taxon>Aquifoliales</taxon>
        <taxon>Aquifoliaceae</taxon>
        <taxon>Ilex</taxon>
    </lineage>
</organism>
<feature type="non-terminal residue" evidence="2">
    <location>
        <position position="147"/>
    </location>
</feature>
<protein>
    <submittedName>
        <fullName evidence="2">Uncharacterized protein</fullName>
    </submittedName>
</protein>